<reference evidence="5" key="1">
    <citation type="journal article" date="2011" name="Nat. Biotechnol.">
        <title>The genomic sequence of the Chinese hamster ovary (CHO)-K1 cell line.</title>
        <authorList>
            <person name="Xu X."/>
            <person name="Nagarajan H."/>
            <person name="Lewis N.E."/>
            <person name="Pan S."/>
            <person name="Cai Z."/>
            <person name="Liu X."/>
            <person name="Chen W."/>
            <person name="Xie M."/>
            <person name="Wang W."/>
            <person name="Hammond S."/>
            <person name="Andersen M.R."/>
            <person name="Neff N."/>
            <person name="Passarelli B."/>
            <person name="Koh W."/>
            <person name="Fan H.C."/>
            <person name="Wang J."/>
            <person name="Gui Y."/>
            <person name="Lee K.H."/>
            <person name="Betenbaugh M.J."/>
            <person name="Quake S.R."/>
            <person name="Famili I."/>
            <person name="Palsson B.O."/>
            <person name="Wang J."/>
        </authorList>
    </citation>
    <scope>NUCLEOTIDE SEQUENCE [LARGE SCALE GENOMIC DNA]</scope>
    <source>
        <strain evidence="5">CHO K1 cell line</strain>
    </source>
</reference>
<accession>G3HYZ8</accession>
<keyword evidence="2" id="KW-0143">Chaperone</keyword>
<dbReference type="InterPro" id="IPR001404">
    <property type="entry name" value="Hsp90_fam"/>
</dbReference>
<dbReference type="GO" id="GO:0016887">
    <property type="term" value="F:ATP hydrolysis activity"/>
    <property type="evidence" value="ECO:0007669"/>
    <property type="project" value="InterPro"/>
</dbReference>
<sequence length="135" mass="15185">MIEPIGEHCMQQLKEFEGKTLVSVPKEGLELPEDEKKKKQEEKMTKFENLCKIMKDALEKKVEQVVVSNRLVTSPGCIVLGVIPQTHANRIYRMIKLGLDIDEDGPTVNDTSAAVTEEMPPLEGDDDTSQMEEID</sequence>
<name>G3HYZ8_CRIGR</name>
<dbReference type="Gene3D" id="3.40.50.11260">
    <property type="match status" value="1"/>
</dbReference>
<dbReference type="GO" id="GO:0051082">
    <property type="term" value="F:unfolded protein binding"/>
    <property type="evidence" value="ECO:0007669"/>
    <property type="project" value="InterPro"/>
</dbReference>
<dbReference type="GO" id="GO:0005524">
    <property type="term" value="F:ATP binding"/>
    <property type="evidence" value="ECO:0007669"/>
    <property type="project" value="InterPro"/>
</dbReference>
<evidence type="ECO:0000313" key="4">
    <source>
        <dbReference type="EMBL" id="EGW10867.1"/>
    </source>
</evidence>
<dbReference type="SUPFAM" id="SSF110942">
    <property type="entry name" value="HSP90 C-terminal domain"/>
    <property type="match status" value="1"/>
</dbReference>
<organism evidence="4 5">
    <name type="scientific">Cricetulus griseus</name>
    <name type="common">Chinese hamster</name>
    <name type="synonym">Cricetulus barabensis griseus</name>
    <dbReference type="NCBI Taxonomy" id="10029"/>
    <lineage>
        <taxon>Eukaryota</taxon>
        <taxon>Metazoa</taxon>
        <taxon>Chordata</taxon>
        <taxon>Craniata</taxon>
        <taxon>Vertebrata</taxon>
        <taxon>Euteleostomi</taxon>
        <taxon>Mammalia</taxon>
        <taxon>Eutheria</taxon>
        <taxon>Euarchontoglires</taxon>
        <taxon>Glires</taxon>
        <taxon>Rodentia</taxon>
        <taxon>Myomorpha</taxon>
        <taxon>Muroidea</taxon>
        <taxon>Cricetidae</taxon>
        <taxon>Cricetinae</taxon>
        <taxon>Cricetulus</taxon>
    </lineage>
</organism>
<dbReference type="STRING" id="10029.G3HYZ8"/>
<dbReference type="EMBL" id="JH000952">
    <property type="protein sequence ID" value="EGW10867.1"/>
    <property type="molecule type" value="Genomic_DNA"/>
</dbReference>
<dbReference type="InterPro" id="IPR037196">
    <property type="entry name" value="HSP90_C"/>
</dbReference>
<evidence type="ECO:0000256" key="3">
    <source>
        <dbReference type="SAM" id="MobiDB-lite"/>
    </source>
</evidence>
<dbReference type="AlphaFoldDB" id="G3HYZ8"/>
<comment type="similarity">
    <text evidence="1">Belongs to the heat shock protein 90 family.</text>
</comment>
<dbReference type="Pfam" id="PF00183">
    <property type="entry name" value="HSP90"/>
    <property type="match status" value="1"/>
</dbReference>
<dbReference type="Proteomes" id="UP000001075">
    <property type="component" value="Unassembled WGS sequence"/>
</dbReference>
<dbReference type="GO" id="GO:0140662">
    <property type="term" value="F:ATP-dependent protein folding chaperone"/>
    <property type="evidence" value="ECO:0007669"/>
    <property type="project" value="InterPro"/>
</dbReference>
<evidence type="ECO:0000256" key="1">
    <source>
        <dbReference type="ARBA" id="ARBA00008239"/>
    </source>
</evidence>
<protein>
    <submittedName>
        <fullName evidence="4">Heat shock protein HSP 90-alpha 1</fullName>
    </submittedName>
</protein>
<gene>
    <name evidence="4" type="ORF">I79_016293</name>
</gene>
<keyword evidence="4" id="KW-0346">Stress response</keyword>
<dbReference type="InParanoid" id="G3HYZ8"/>
<feature type="region of interest" description="Disordered" evidence="3">
    <location>
        <begin position="103"/>
        <end position="135"/>
    </location>
</feature>
<dbReference type="Gene3D" id="1.20.120.790">
    <property type="entry name" value="Heat shock protein 90, C-terminal domain"/>
    <property type="match status" value="1"/>
</dbReference>
<evidence type="ECO:0000313" key="5">
    <source>
        <dbReference type="Proteomes" id="UP000001075"/>
    </source>
</evidence>
<feature type="compositionally biased region" description="Acidic residues" evidence="3">
    <location>
        <begin position="123"/>
        <end position="135"/>
    </location>
</feature>
<evidence type="ECO:0000256" key="2">
    <source>
        <dbReference type="ARBA" id="ARBA00023186"/>
    </source>
</evidence>
<dbReference type="PANTHER" id="PTHR11528">
    <property type="entry name" value="HEAT SHOCK PROTEIN 90 FAMILY MEMBER"/>
    <property type="match status" value="1"/>
</dbReference>
<proteinExistence type="inferred from homology"/>